<dbReference type="PANTHER" id="PTHR34220">
    <property type="entry name" value="SENSOR HISTIDINE KINASE YPDA"/>
    <property type="match status" value="1"/>
</dbReference>
<evidence type="ECO:0000256" key="1">
    <source>
        <dbReference type="SAM" id="Coils"/>
    </source>
</evidence>
<dbReference type="InterPro" id="IPR010559">
    <property type="entry name" value="Sig_transdc_His_kin_internal"/>
</dbReference>
<feature type="transmembrane region" description="Helical" evidence="2">
    <location>
        <begin position="7"/>
        <end position="28"/>
    </location>
</feature>
<proteinExistence type="predicted"/>
<dbReference type="Proteomes" id="UP000772618">
    <property type="component" value="Unassembled WGS sequence"/>
</dbReference>
<evidence type="ECO:0000313" key="5">
    <source>
        <dbReference type="Proteomes" id="UP000772618"/>
    </source>
</evidence>
<evidence type="ECO:0000313" key="4">
    <source>
        <dbReference type="EMBL" id="MBT1704964.1"/>
    </source>
</evidence>
<evidence type="ECO:0000256" key="2">
    <source>
        <dbReference type="SAM" id="Phobius"/>
    </source>
</evidence>
<keyword evidence="1" id="KW-0175">Coiled coil</keyword>
<keyword evidence="4" id="KW-0418">Kinase</keyword>
<keyword evidence="2" id="KW-0812">Transmembrane</keyword>
<keyword evidence="5" id="KW-1185">Reference proteome</keyword>
<evidence type="ECO:0000259" key="3">
    <source>
        <dbReference type="Pfam" id="PF06580"/>
    </source>
</evidence>
<keyword evidence="2" id="KW-1133">Transmembrane helix</keyword>
<dbReference type="EMBL" id="JAHESD010000043">
    <property type="protein sequence ID" value="MBT1704964.1"/>
    <property type="molecule type" value="Genomic_DNA"/>
</dbReference>
<name>A0ABS5VU62_9BACT</name>
<sequence length="359" mass="41350">MQVIFRKWTFIITVGAILMVLFYGYLYFSESGKFLSVSENLNGILLSILTGAIVSSSIYLANTLLDRWIAWKNNFAARFITGYFVNVIISLAICLASAVLFTNIFPVNVFGRGLSVNDDDVIWKIGILMLASVFIYKIIYALLYSYQHYAVAQIENLQNERRQLELQFEALKAQVSPHYLFNSLNTISSLLFKDLPSAEQFIRRLAQTYQYILSTQDKKYVLLKDELEFVKSYYYLLRIRFQQQLDLDINVPSGIMNTKIPPLTLQMLVENAVKHNNLSGDKKLFIYITAQDNTFLKVINTKTESSKSINSFHVGLENIKRRYQFFTNTAIQIKDDEKFMVSLPVIHSATEFAEHKFSA</sequence>
<dbReference type="RefSeq" id="WP_254154922.1">
    <property type="nucleotide sequence ID" value="NZ_JAHESD010000043.1"/>
</dbReference>
<gene>
    <name evidence="4" type="ORF">KK060_16845</name>
</gene>
<comment type="caution">
    <text evidence="4">The sequence shown here is derived from an EMBL/GenBank/DDBJ whole genome shotgun (WGS) entry which is preliminary data.</text>
</comment>
<organism evidence="4 5">
    <name type="scientific">Chryseosolibacter indicus</name>
    <dbReference type="NCBI Taxonomy" id="2782351"/>
    <lineage>
        <taxon>Bacteria</taxon>
        <taxon>Pseudomonadati</taxon>
        <taxon>Bacteroidota</taxon>
        <taxon>Cytophagia</taxon>
        <taxon>Cytophagales</taxon>
        <taxon>Chryseotaleaceae</taxon>
        <taxon>Chryseosolibacter</taxon>
    </lineage>
</organism>
<reference evidence="4 5" key="1">
    <citation type="submission" date="2021-05" db="EMBL/GenBank/DDBJ databases">
        <title>A Polyphasic approach of four new species of the genus Ohtaekwangia: Ohtaekwangia histidinii sp. nov., Ohtaekwangia cretensis sp. nov., Ohtaekwangia indiensis sp. nov., Ohtaekwangia reichenbachii sp. nov. from diverse environment.</title>
        <authorList>
            <person name="Octaviana S."/>
        </authorList>
    </citation>
    <scope>NUCLEOTIDE SEQUENCE [LARGE SCALE GENOMIC DNA]</scope>
    <source>
        <strain evidence="4 5">PWU20</strain>
    </source>
</reference>
<protein>
    <submittedName>
        <fullName evidence="4">Histidine kinase</fullName>
    </submittedName>
</protein>
<feature type="transmembrane region" description="Helical" evidence="2">
    <location>
        <begin position="82"/>
        <end position="101"/>
    </location>
</feature>
<keyword evidence="2" id="KW-0472">Membrane</keyword>
<dbReference type="PANTHER" id="PTHR34220:SF7">
    <property type="entry name" value="SENSOR HISTIDINE KINASE YPDA"/>
    <property type="match status" value="1"/>
</dbReference>
<dbReference type="Pfam" id="PF06580">
    <property type="entry name" value="His_kinase"/>
    <property type="match status" value="1"/>
</dbReference>
<feature type="transmembrane region" description="Helical" evidence="2">
    <location>
        <begin position="121"/>
        <end position="143"/>
    </location>
</feature>
<keyword evidence="4" id="KW-0808">Transferase</keyword>
<feature type="coiled-coil region" evidence="1">
    <location>
        <begin position="147"/>
        <end position="174"/>
    </location>
</feature>
<feature type="domain" description="Signal transduction histidine kinase internal region" evidence="3">
    <location>
        <begin position="167"/>
        <end position="245"/>
    </location>
</feature>
<dbReference type="GO" id="GO:0016301">
    <property type="term" value="F:kinase activity"/>
    <property type="evidence" value="ECO:0007669"/>
    <property type="project" value="UniProtKB-KW"/>
</dbReference>
<dbReference type="InterPro" id="IPR050640">
    <property type="entry name" value="Bact_2-comp_sensor_kinase"/>
</dbReference>
<accession>A0ABS5VU62</accession>
<feature type="transmembrane region" description="Helical" evidence="2">
    <location>
        <begin position="40"/>
        <end position="61"/>
    </location>
</feature>